<dbReference type="EMBL" id="JAAMOZ010000001">
    <property type="protein sequence ID" value="NIH57666.1"/>
    <property type="molecule type" value="Genomic_DNA"/>
</dbReference>
<dbReference type="Gene3D" id="1.10.132.100">
    <property type="match status" value="1"/>
</dbReference>
<organism evidence="1 2">
    <name type="scientific">Brooklawnia cerclae</name>
    <dbReference type="NCBI Taxonomy" id="349934"/>
    <lineage>
        <taxon>Bacteria</taxon>
        <taxon>Bacillati</taxon>
        <taxon>Actinomycetota</taxon>
        <taxon>Actinomycetes</taxon>
        <taxon>Propionibacteriales</taxon>
        <taxon>Propionibacteriaceae</taxon>
        <taxon>Brooklawnia</taxon>
    </lineage>
</organism>
<protein>
    <submittedName>
        <fullName evidence="1">CRISPR system Cascade subunit CasA</fullName>
    </submittedName>
</protein>
<accession>A0ABX0SLM8</accession>
<dbReference type="RefSeq" id="WP_167167768.1">
    <property type="nucleotide sequence ID" value="NZ_BAAAOO010000007.1"/>
</dbReference>
<dbReference type="NCBIfam" id="TIGR02547">
    <property type="entry name" value="casA_cse1"/>
    <property type="match status" value="1"/>
</dbReference>
<gene>
    <name evidence="1" type="ORF">FB473_002311</name>
</gene>
<dbReference type="CDD" id="cd09729">
    <property type="entry name" value="Cse1_I-E"/>
    <property type="match status" value="1"/>
</dbReference>
<dbReference type="Proteomes" id="UP000749311">
    <property type="component" value="Unassembled WGS sequence"/>
</dbReference>
<evidence type="ECO:0000313" key="2">
    <source>
        <dbReference type="Proteomes" id="UP000749311"/>
    </source>
</evidence>
<evidence type="ECO:0000313" key="1">
    <source>
        <dbReference type="EMBL" id="NIH57666.1"/>
    </source>
</evidence>
<reference evidence="1 2" key="1">
    <citation type="submission" date="2020-02" db="EMBL/GenBank/DDBJ databases">
        <title>Sequencing the genomes of 1000 actinobacteria strains.</title>
        <authorList>
            <person name="Klenk H.-P."/>
        </authorList>
    </citation>
    <scope>NUCLEOTIDE SEQUENCE [LARGE SCALE GENOMIC DNA]</scope>
    <source>
        <strain evidence="1 2">DSM 19609</strain>
    </source>
</reference>
<keyword evidence="2" id="KW-1185">Reference proteome</keyword>
<dbReference type="Pfam" id="PF09481">
    <property type="entry name" value="CRISPR_Cse1"/>
    <property type="match status" value="1"/>
</dbReference>
<proteinExistence type="predicted"/>
<name>A0ABX0SLM8_9ACTN</name>
<dbReference type="InterPro" id="IPR013381">
    <property type="entry name" value="CRISPR-assoc_prot_Cse1"/>
</dbReference>
<sequence>MTNPVFNAVDDPWIVVRNVRGDTETVGIRDLFRRAHEFRDLAGELPSQDFAVFRVLLAVLYRALDTEPWDEPEEQWAKWWNAETLPLSPIEAYLDHWRHRFELFDPVQPWFQVGGLESVSGDTRPVDLLVPDCPAAGGLFSMRRGYQSLSPAEATRWIVHCQAYDSSGIKTGAKGDPRVSGGKGYPIGTGWAGWFGGLTVVGDNLRETLLLNLVLDRPRDDSDIPIWEEPSLGAAPRTAVVVRGPLALLTWPQRRIRLFPSADGTVTSILICNGDPVPYQWLDEYELMSGWRFSEPQTKNFKKTVYMPRALDPSQALWRGLTALLPTTGSQAGKPDRFKPCQVIRWSSKLALAEALPTERRTRIKAVGIQYGPQSASWDEVFSDRLAFNVLLAIEGNSAAKETVYAAADRSNDAVRAVGQLAANLQRAAGGSPEAASETAQAQGFARIDAPFRRWLEDLSASSDTEQGLTQWTQTLREVVLELGDQLLHEAGPAAWVGRTAVVSNTERVISTGQAAAWFRSAVSKVLPQPAVPKGEPA</sequence>
<comment type="caution">
    <text evidence="1">The sequence shown here is derived from an EMBL/GenBank/DDBJ whole genome shotgun (WGS) entry which is preliminary data.</text>
</comment>